<reference evidence="2" key="1">
    <citation type="submission" date="2017-02" db="UniProtKB">
        <authorList>
            <consortium name="WormBaseParasite"/>
        </authorList>
    </citation>
    <scope>IDENTIFICATION</scope>
</reference>
<keyword evidence="1" id="KW-1185">Reference proteome</keyword>
<dbReference type="Proteomes" id="UP000036681">
    <property type="component" value="Unplaced"/>
</dbReference>
<dbReference type="AlphaFoldDB" id="A0A0M3HP81"/>
<organism evidence="1 2">
    <name type="scientific">Ascaris lumbricoides</name>
    <name type="common">Giant roundworm</name>
    <dbReference type="NCBI Taxonomy" id="6252"/>
    <lineage>
        <taxon>Eukaryota</taxon>
        <taxon>Metazoa</taxon>
        <taxon>Ecdysozoa</taxon>
        <taxon>Nematoda</taxon>
        <taxon>Chromadorea</taxon>
        <taxon>Rhabditida</taxon>
        <taxon>Spirurina</taxon>
        <taxon>Ascaridomorpha</taxon>
        <taxon>Ascaridoidea</taxon>
        <taxon>Ascarididae</taxon>
        <taxon>Ascaris</taxon>
    </lineage>
</organism>
<evidence type="ECO:0000313" key="2">
    <source>
        <dbReference type="WBParaSite" id="ALUE_0000365601-mRNA-1"/>
    </source>
</evidence>
<protein>
    <submittedName>
        <fullName evidence="2">50S ribosomal protein L25</fullName>
    </submittedName>
</protein>
<dbReference type="WBParaSite" id="ALUE_0000365601-mRNA-1">
    <property type="protein sequence ID" value="ALUE_0000365601-mRNA-1"/>
    <property type="gene ID" value="ALUE_0000365601"/>
</dbReference>
<sequence length="35" mass="4154">MASIDRTMRLGMYTQKRSHNISFLSERLLDAQARR</sequence>
<accession>A0A0M3HP81</accession>
<name>A0A0M3HP81_ASCLU</name>
<proteinExistence type="predicted"/>
<evidence type="ECO:0000313" key="1">
    <source>
        <dbReference type="Proteomes" id="UP000036681"/>
    </source>
</evidence>